<dbReference type="EMBL" id="JAOAMU010000002">
    <property type="protein sequence ID" value="MCT2562171.1"/>
    <property type="molecule type" value="Genomic_DNA"/>
</dbReference>
<comment type="caution">
    <text evidence="1">The sequence shown here is derived from an EMBL/GenBank/DDBJ whole genome shotgun (WGS) entry which is preliminary data.</text>
</comment>
<keyword evidence="2" id="KW-1185">Reference proteome</keyword>
<dbReference type="Proteomes" id="UP001525566">
    <property type="component" value="Unassembled WGS sequence"/>
</dbReference>
<accession>A0ABT2ITJ9</accession>
<evidence type="ECO:0000313" key="2">
    <source>
        <dbReference type="Proteomes" id="UP001525566"/>
    </source>
</evidence>
<proteinExistence type="predicted"/>
<dbReference type="RefSeq" id="WP_259838587.1">
    <property type="nucleotide sequence ID" value="NZ_JAOAMU010000002.1"/>
</dbReference>
<organism evidence="1 2">
    <name type="scientific">Chryseobacterium herbae</name>
    <dbReference type="NCBI Taxonomy" id="2976476"/>
    <lineage>
        <taxon>Bacteria</taxon>
        <taxon>Pseudomonadati</taxon>
        <taxon>Bacteroidota</taxon>
        <taxon>Flavobacteriia</taxon>
        <taxon>Flavobacteriales</taxon>
        <taxon>Weeksellaceae</taxon>
        <taxon>Chryseobacterium group</taxon>
        <taxon>Chryseobacterium</taxon>
    </lineage>
</organism>
<dbReference type="InterPro" id="IPR035905">
    <property type="entry name" value="Barstar-like_sf"/>
</dbReference>
<evidence type="ECO:0000313" key="1">
    <source>
        <dbReference type="EMBL" id="MCT2562171.1"/>
    </source>
</evidence>
<protein>
    <submittedName>
        <fullName evidence="1">Ribonuclease inhibitor</fullName>
    </submittedName>
</protein>
<gene>
    <name evidence="1" type="ORF">N0B48_09745</name>
</gene>
<dbReference type="SUPFAM" id="SSF52038">
    <property type="entry name" value="Barstar-related"/>
    <property type="match status" value="1"/>
</dbReference>
<name>A0ABT2ITJ9_9FLAO</name>
<reference evidence="1 2" key="1">
    <citation type="submission" date="2022-09" db="EMBL/GenBank/DDBJ databases">
        <title>Chryseobacterium oleae sp.nov., isolated from the inter-root soil of Pyrola calliantha H. Andr. in Tibet.</title>
        <authorList>
            <person name="Li Z."/>
        </authorList>
    </citation>
    <scope>NUCLEOTIDE SEQUENCE [LARGE SCALE GENOMIC DNA]</scope>
    <source>
        <strain evidence="2">pc1-10</strain>
    </source>
</reference>
<sequence length="140" mass="16131">MMLNSDQNKIITIDGGHFSDLPGFYDEASLVFMKDTDWKVGTLDGFNDILYGGFGVFENEDEVEITWKESQKSRKDLGLDTTRIFYENKIRQGKPFNVELIQEKLDELLSGNGQTLFEILIEIIESHKNITLILDEYLND</sequence>